<dbReference type="AlphaFoldDB" id="A0A2K2UA01"/>
<evidence type="ECO:0000313" key="2">
    <source>
        <dbReference type="EMBL" id="PNV67146.1"/>
    </source>
</evidence>
<evidence type="ECO:0000313" key="3">
    <source>
        <dbReference type="Proteomes" id="UP000236197"/>
    </source>
</evidence>
<accession>A0A2K2UA01</accession>
<dbReference type="EMBL" id="PPEK01000012">
    <property type="protein sequence ID" value="PNV67146.1"/>
    <property type="molecule type" value="Genomic_DNA"/>
</dbReference>
<gene>
    <name evidence="2" type="ORF">C2L71_09430</name>
</gene>
<keyword evidence="1" id="KW-0175">Coiled coil</keyword>
<proteinExistence type="predicted"/>
<name>A0A2K2UA01_9ACTN</name>
<dbReference type="OrthoDB" id="2061508at2"/>
<comment type="caution">
    <text evidence="2">The sequence shown here is derived from an EMBL/GenBank/DDBJ whole genome shotgun (WGS) entry which is preliminary data.</text>
</comment>
<dbReference type="Proteomes" id="UP000236197">
    <property type="component" value="Unassembled WGS sequence"/>
</dbReference>
<organism evidence="2 3">
    <name type="scientific">Enteroscipio rubneri</name>
    <dbReference type="NCBI Taxonomy" id="2070686"/>
    <lineage>
        <taxon>Bacteria</taxon>
        <taxon>Bacillati</taxon>
        <taxon>Actinomycetota</taxon>
        <taxon>Coriobacteriia</taxon>
        <taxon>Eggerthellales</taxon>
        <taxon>Eggerthellaceae</taxon>
        <taxon>Enteroscipio</taxon>
    </lineage>
</organism>
<evidence type="ECO:0000256" key="1">
    <source>
        <dbReference type="SAM" id="Coils"/>
    </source>
</evidence>
<feature type="coiled-coil region" evidence="1">
    <location>
        <begin position="4"/>
        <end position="31"/>
    </location>
</feature>
<protein>
    <submittedName>
        <fullName evidence="2">Uncharacterized protein</fullName>
    </submittedName>
</protein>
<reference evidence="3" key="1">
    <citation type="submission" date="2018-01" db="EMBL/GenBank/DDBJ databases">
        <title>Rubneribacter badeniensis gen. nov., sp. nov., and Colonibacter rubneri, gen. nov., sp. nov., WGS of new members of the Eggerthellaceae.</title>
        <authorList>
            <person name="Danylec N."/>
            <person name="Stoll D.A."/>
            <person name="Doetsch A."/>
            <person name="Kulling S.E."/>
            <person name="Huch M."/>
        </authorList>
    </citation>
    <scope>NUCLEOTIDE SEQUENCE [LARGE SCALE GENOMIC DNA]</scope>
    <source>
        <strain evidence="3">ResAG-96</strain>
    </source>
</reference>
<sequence length="62" mass="7455">MDRLQAFEAMLEEVQRQMESEKVVMDKLKAQEKEKSATFKQYLGNRLMYQRMLALYEKHGLL</sequence>
<keyword evidence="3" id="KW-1185">Reference proteome</keyword>